<dbReference type="PROSITE" id="PS00866">
    <property type="entry name" value="CPSASE_1"/>
    <property type="match status" value="1"/>
</dbReference>
<dbReference type="SUPFAM" id="SSF51230">
    <property type="entry name" value="Single hybrid motif"/>
    <property type="match status" value="1"/>
</dbReference>
<dbReference type="Pfam" id="PF02786">
    <property type="entry name" value="CPSase_L_D2"/>
    <property type="match status" value="1"/>
</dbReference>
<dbReference type="Pfam" id="PF01039">
    <property type="entry name" value="Carboxyl_trans"/>
    <property type="match status" value="1"/>
</dbReference>
<dbReference type="InterPro" id="IPR013815">
    <property type="entry name" value="ATP_grasp_subdomain_1"/>
</dbReference>
<accession>A0AA39LE23</accession>
<keyword evidence="3" id="KW-0547">Nucleotide-binding</keyword>
<evidence type="ECO:0000256" key="4">
    <source>
        <dbReference type="ARBA" id="ARBA00022840"/>
    </source>
</evidence>
<dbReference type="GO" id="GO:0006633">
    <property type="term" value="P:fatty acid biosynthetic process"/>
    <property type="evidence" value="ECO:0007669"/>
    <property type="project" value="TreeGrafter"/>
</dbReference>
<dbReference type="PROSITE" id="PS50979">
    <property type="entry name" value="BC"/>
    <property type="match status" value="1"/>
</dbReference>
<dbReference type="InterPro" id="IPR034733">
    <property type="entry name" value="AcCoA_carboxyl_beta"/>
</dbReference>
<keyword evidence="6" id="KW-0175">Coiled coil</keyword>
<dbReference type="Gene3D" id="3.30.1490.20">
    <property type="entry name" value="ATP-grasp fold, A domain"/>
    <property type="match status" value="1"/>
</dbReference>
<dbReference type="GO" id="GO:0005739">
    <property type="term" value="C:mitochondrion"/>
    <property type="evidence" value="ECO:0007669"/>
    <property type="project" value="TreeGrafter"/>
</dbReference>
<dbReference type="InterPro" id="IPR005482">
    <property type="entry name" value="Biotin_COase_C"/>
</dbReference>
<dbReference type="InterPro" id="IPR049076">
    <property type="entry name" value="ACCA"/>
</dbReference>
<dbReference type="PANTHER" id="PTHR45728">
    <property type="entry name" value="ACETYL-COA CARBOXYLASE, ISOFORM A"/>
    <property type="match status" value="1"/>
</dbReference>
<dbReference type="GO" id="GO:0003989">
    <property type="term" value="F:acetyl-CoA carboxylase activity"/>
    <property type="evidence" value="ECO:0007669"/>
    <property type="project" value="InterPro"/>
</dbReference>
<dbReference type="FunFam" id="3.30.1490.20:FF:000003">
    <property type="entry name" value="acetyl-CoA carboxylase isoform X1"/>
    <property type="match status" value="1"/>
</dbReference>
<evidence type="ECO:0000313" key="10">
    <source>
        <dbReference type="Proteomes" id="UP001175271"/>
    </source>
</evidence>
<evidence type="ECO:0000256" key="1">
    <source>
        <dbReference type="ARBA" id="ARBA00001953"/>
    </source>
</evidence>
<comment type="caution">
    <text evidence="9">The sequence shown here is derived from an EMBL/GenBank/DDBJ whole genome shotgun (WGS) entry which is preliminary data.</text>
</comment>
<dbReference type="InterPro" id="IPR011053">
    <property type="entry name" value="Single_hybrid_motif"/>
</dbReference>
<evidence type="ECO:0000259" key="8">
    <source>
        <dbReference type="PROSITE" id="PS50979"/>
    </source>
</evidence>
<dbReference type="EMBL" id="JAUCMV010000005">
    <property type="protein sequence ID" value="KAK0394336.1"/>
    <property type="molecule type" value="Genomic_DNA"/>
</dbReference>
<feature type="compositionally biased region" description="Basic and acidic residues" evidence="7">
    <location>
        <begin position="694"/>
        <end position="723"/>
    </location>
</feature>
<evidence type="ECO:0000256" key="6">
    <source>
        <dbReference type="SAM" id="Coils"/>
    </source>
</evidence>
<dbReference type="SUPFAM" id="SSF52096">
    <property type="entry name" value="ClpP/crotonase"/>
    <property type="match status" value="1"/>
</dbReference>
<feature type="coiled-coil region" evidence="6">
    <location>
        <begin position="571"/>
        <end position="598"/>
    </location>
</feature>
<dbReference type="Pfam" id="PF02785">
    <property type="entry name" value="Biotin_carb_C"/>
    <property type="match status" value="1"/>
</dbReference>
<organism evidence="9 10">
    <name type="scientific">Steinernema hermaphroditum</name>
    <dbReference type="NCBI Taxonomy" id="289476"/>
    <lineage>
        <taxon>Eukaryota</taxon>
        <taxon>Metazoa</taxon>
        <taxon>Ecdysozoa</taxon>
        <taxon>Nematoda</taxon>
        <taxon>Chromadorea</taxon>
        <taxon>Rhabditida</taxon>
        <taxon>Tylenchina</taxon>
        <taxon>Panagrolaimomorpha</taxon>
        <taxon>Strongyloidoidea</taxon>
        <taxon>Steinernematidae</taxon>
        <taxon>Steinernema</taxon>
    </lineage>
</organism>
<keyword evidence="5" id="KW-0092">Biotin</keyword>
<evidence type="ECO:0000313" key="9">
    <source>
        <dbReference type="EMBL" id="KAK0394336.1"/>
    </source>
</evidence>
<evidence type="ECO:0000256" key="5">
    <source>
        <dbReference type="ARBA" id="ARBA00023267"/>
    </source>
</evidence>
<protein>
    <recommendedName>
        <fullName evidence="8">Biotin carboxylation domain-containing protein</fullName>
    </recommendedName>
</protein>
<dbReference type="SUPFAM" id="SSF51246">
    <property type="entry name" value="Rudiment single hybrid motif"/>
    <property type="match status" value="1"/>
</dbReference>
<dbReference type="Gene3D" id="2.40.50.100">
    <property type="match status" value="1"/>
</dbReference>
<evidence type="ECO:0000256" key="3">
    <source>
        <dbReference type="ARBA" id="ARBA00022741"/>
    </source>
</evidence>
<dbReference type="PANTHER" id="PTHR45728:SF3">
    <property type="entry name" value="ACETYL-COA CARBOXYLASE"/>
    <property type="match status" value="1"/>
</dbReference>
<keyword evidence="10" id="KW-1185">Reference proteome</keyword>
<dbReference type="InterPro" id="IPR011054">
    <property type="entry name" value="Rudment_hybrid_motif"/>
</dbReference>
<dbReference type="InterPro" id="IPR005479">
    <property type="entry name" value="CPAse_ATP-bd"/>
</dbReference>
<dbReference type="Gene3D" id="3.30.470.20">
    <property type="entry name" value="ATP-grasp fold, B domain"/>
    <property type="match status" value="2"/>
</dbReference>
<gene>
    <name evidence="9" type="ORF">QR680_000686</name>
</gene>
<evidence type="ECO:0000256" key="2">
    <source>
        <dbReference type="ARBA" id="ARBA00022598"/>
    </source>
</evidence>
<keyword evidence="2" id="KW-0436">Ligase</keyword>
<feature type="region of interest" description="Disordered" evidence="7">
    <location>
        <begin position="686"/>
        <end position="723"/>
    </location>
</feature>
<keyword evidence="4" id="KW-0067">ATP-binding</keyword>
<dbReference type="GO" id="GO:0005524">
    <property type="term" value="F:ATP binding"/>
    <property type="evidence" value="ECO:0007669"/>
    <property type="project" value="UniProtKB-KW"/>
</dbReference>
<dbReference type="InterPro" id="IPR029045">
    <property type="entry name" value="ClpP/crotonase-like_dom_sf"/>
</dbReference>
<dbReference type="InterPro" id="IPR011764">
    <property type="entry name" value="Biotin_carboxylation_dom"/>
</dbReference>
<dbReference type="SUPFAM" id="SSF56059">
    <property type="entry name" value="Glutathione synthetase ATP-binding domain-like"/>
    <property type="match status" value="1"/>
</dbReference>
<dbReference type="Proteomes" id="UP001175271">
    <property type="component" value="Unassembled WGS sequence"/>
</dbReference>
<proteinExistence type="predicted"/>
<sequence length="743" mass="83853">MVSGDFDLYNHACVETDEEGLRVLQEKNITYPVMIKASKGGGGKGIRKCNSDEEFKINFRRVKAEVPGSPIFLMKCMVNARHIQVQRIGDEYGTVMPIFTRDYSIQRRCQKIIEKAPADAVNLGVKVGYGTVSAGTVEYMYLPAEENAEDKSLPADVIRTDTEKCVIAVRIISEDPAEGFRPAFGNVESVQFQSNDEVWTYFSVSSPGMVQEYAALQFGHLFARGNSRRKAVSNLICALEELEVRATCTSQVSYLIGLLQDPKFERNNFHTGWLDERIAAKILTIIPTTDLADSWETELIYKKRKYDVLITWYSRINFEVSKNGSEAHVNQSYACHFEEETGHYRVTIGKTLAIFGKENEPSILCSRNTGKLLQYNVPDGARVRVRDAYAEMESMTMVIPLEVEKAGVRIVYRARPGQALFPRTVIALLEDKEDTSLSKPVPFTGPMAQWDDDEWLSSLGNCPISCQFWTIEICRTACSKEGFPLVILAEDSLEDLSGGQKDVFDMVLKYGAEIVAALQAYVQSIVIYMPPFGELRGGAWAVLDPKINTTCIKMIADPQYRYSRTRIKYRAPQLEELISREDNEVQKLKRSLANSTNDQTNCAIQKQIVQRIEYLKPLYGPAAVRFADLHDRAQRMLAKVSLYVGPEDAGAANCEAFVGGNQFETVRDENIIPDYIKNYVPDEPENSVDVFTSPKEKSSPDSRLAEAEAAREEAKKREEMEHQEAMAKYEKLYEKFKKSIPKK</sequence>
<feature type="domain" description="Biotin carboxylation" evidence="8">
    <location>
        <begin position="1"/>
        <end position="279"/>
    </location>
</feature>
<dbReference type="AlphaFoldDB" id="A0AA39LE23"/>
<dbReference type="Gene3D" id="3.90.226.10">
    <property type="entry name" value="2-enoyl-CoA Hydratase, Chain A, domain 1"/>
    <property type="match status" value="1"/>
</dbReference>
<comment type="cofactor">
    <cofactor evidence="1">
        <name>biotin</name>
        <dbReference type="ChEBI" id="CHEBI:57586"/>
    </cofactor>
</comment>
<evidence type="ECO:0000256" key="7">
    <source>
        <dbReference type="SAM" id="MobiDB-lite"/>
    </source>
</evidence>
<reference evidence="9" key="1">
    <citation type="submission" date="2023-06" db="EMBL/GenBank/DDBJ databases">
        <title>Genomic analysis of the entomopathogenic nematode Steinernema hermaphroditum.</title>
        <authorList>
            <person name="Schwarz E.M."/>
            <person name="Heppert J.K."/>
            <person name="Baniya A."/>
            <person name="Schwartz H.T."/>
            <person name="Tan C.-H."/>
            <person name="Antoshechkin I."/>
            <person name="Sternberg P.W."/>
            <person name="Goodrich-Blair H."/>
            <person name="Dillman A.R."/>
        </authorList>
    </citation>
    <scope>NUCLEOTIDE SEQUENCE</scope>
    <source>
        <strain evidence="9">PS9179</strain>
        <tissue evidence="9">Whole animal</tissue>
    </source>
</reference>
<name>A0AA39LE23_9BILA</name>
<dbReference type="SMART" id="SM00878">
    <property type="entry name" value="Biotin_carb_C"/>
    <property type="match status" value="1"/>
</dbReference>